<evidence type="ECO:0000256" key="1">
    <source>
        <dbReference type="ARBA" id="ARBA00002800"/>
    </source>
</evidence>
<organism evidence="12 13">
    <name type="scientific">Paramormyrops kingsleyae</name>
    <dbReference type="NCBI Taxonomy" id="1676925"/>
    <lineage>
        <taxon>Eukaryota</taxon>
        <taxon>Metazoa</taxon>
        <taxon>Chordata</taxon>
        <taxon>Craniata</taxon>
        <taxon>Vertebrata</taxon>
        <taxon>Euteleostomi</taxon>
        <taxon>Actinopterygii</taxon>
        <taxon>Neopterygii</taxon>
        <taxon>Teleostei</taxon>
        <taxon>Osteoglossocephala</taxon>
        <taxon>Osteoglossomorpha</taxon>
        <taxon>Osteoglossiformes</taxon>
        <taxon>Mormyridae</taxon>
        <taxon>Paramormyrops</taxon>
    </lineage>
</organism>
<dbReference type="GO" id="GO:0043010">
    <property type="term" value="P:camera-type eye development"/>
    <property type="evidence" value="ECO:0007669"/>
    <property type="project" value="Ensembl"/>
</dbReference>
<comment type="subcellular location">
    <subcellularLocation>
        <location evidence="2 10">Secreted</location>
    </subcellularLocation>
</comment>
<keyword evidence="4" id="KW-0964">Secreted</keyword>
<accession>A0A3B3T9G6</accession>
<keyword evidence="13" id="KW-1185">Reference proteome</keyword>
<evidence type="ECO:0000313" key="13">
    <source>
        <dbReference type="Proteomes" id="UP000261540"/>
    </source>
</evidence>
<dbReference type="STRING" id="1676925.ENSPKIP00000038946"/>
<dbReference type="CTD" id="2797"/>
<dbReference type="RefSeq" id="XP_023667468.1">
    <property type="nucleotide sequence ID" value="XM_023811700.2"/>
</dbReference>
<dbReference type="RefSeq" id="XP_023667469.1">
    <property type="nucleotide sequence ID" value="XM_023811701.2"/>
</dbReference>
<evidence type="ECO:0000256" key="4">
    <source>
        <dbReference type="ARBA" id="ARBA00022525"/>
    </source>
</evidence>
<keyword evidence="7 11" id="KW-0732">Signal</keyword>
<reference evidence="12" key="2">
    <citation type="submission" date="2025-09" db="UniProtKB">
        <authorList>
            <consortium name="Ensembl"/>
        </authorList>
    </citation>
    <scope>IDENTIFICATION</scope>
</reference>
<feature type="signal peptide" evidence="11">
    <location>
        <begin position="1"/>
        <end position="24"/>
    </location>
</feature>
<sequence>MVCVGKLTLLLGMLLCLGAHLCHSQHWSHGWYPGGKRELDALTTAEISEKIKLCEGRECSYVRPQRKNTLKNILVDGLTREFQQKRE</sequence>
<evidence type="ECO:0000256" key="11">
    <source>
        <dbReference type="SAM" id="SignalP"/>
    </source>
</evidence>
<comment type="function">
    <text evidence="1 10">Stimulates the secretion of gonadotropins.</text>
</comment>
<dbReference type="InterPro" id="IPR019792">
    <property type="entry name" value="Gonadoliberin"/>
</dbReference>
<evidence type="ECO:0000256" key="2">
    <source>
        <dbReference type="ARBA" id="ARBA00004613"/>
    </source>
</evidence>
<dbReference type="GO" id="GO:0060259">
    <property type="term" value="P:regulation of feeding behavior"/>
    <property type="evidence" value="ECO:0007669"/>
    <property type="project" value="Ensembl"/>
</dbReference>
<comment type="similarity">
    <text evidence="3 10">Belongs to the GnRH family.</text>
</comment>
<dbReference type="GeneID" id="111843804"/>
<reference evidence="12" key="1">
    <citation type="submission" date="2025-08" db="UniProtKB">
        <authorList>
            <consortium name="Ensembl"/>
        </authorList>
    </citation>
    <scope>IDENTIFICATION</scope>
</reference>
<dbReference type="GO" id="GO:0007420">
    <property type="term" value="P:brain development"/>
    <property type="evidence" value="ECO:0007669"/>
    <property type="project" value="Ensembl"/>
</dbReference>
<evidence type="ECO:0000256" key="7">
    <source>
        <dbReference type="ARBA" id="ARBA00022729"/>
    </source>
</evidence>
<dbReference type="GeneTree" id="ENSGT00390000015020"/>
<keyword evidence="9" id="KW-0873">Pyrrolidone carboxylic acid</keyword>
<dbReference type="InterPro" id="IPR002012">
    <property type="entry name" value="GnRH"/>
</dbReference>
<name>A0A3B3T9G6_9TELE</name>
<keyword evidence="5" id="KW-0165">Cleavage on pair of basic residues</keyword>
<dbReference type="Ensembl" id="ENSPKIT00000019944.1">
    <property type="protein sequence ID" value="ENSPKIP00000038946.1"/>
    <property type="gene ID" value="ENSPKIG00000016514.1"/>
</dbReference>
<dbReference type="PANTHER" id="PTHR10522:SF8">
    <property type="entry name" value="PROGONADOLIBERIN"/>
    <property type="match status" value="1"/>
</dbReference>
<evidence type="ECO:0000313" key="12">
    <source>
        <dbReference type="Ensembl" id="ENSPKIP00000038946.1"/>
    </source>
</evidence>
<dbReference type="Pfam" id="PF00446">
    <property type="entry name" value="GnRH"/>
    <property type="match status" value="1"/>
</dbReference>
<proteinExistence type="inferred from homology"/>
<keyword evidence="6 10" id="KW-0372">Hormone</keyword>
<dbReference type="AlphaFoldDB" id="A0A3B3T9G6"/>
<evidence type="ECO:0000256" key="9">
    <source>
        <dbReference type="ARBA" id="ARBA00023283"/>
    </source>
</evidence>
<dbReference type="KEGG" id="pki:111843804"/>
<evidence type="ECO:0000256" key="8">
    <source>
        <dbReference type="ARBA" id="ARBA00022815"/>
    </source>
</evidence>
<dbReference type="GO" id="GO:0031530">
    <property type="term" value="F:gonadotropin-releasing hormone receptor binding"/>
    <property type="evidence" value="ECO:0007669"/>
    <property type="project" value="TreeGrafter"/>
</dbReference>
<feature type="chain" id="PRO_5017341992" description="Progonadoliberin" evidence="11">
    <location>
        <begin position="25"/>
        <end position="87"/>
    </location>
</feature>
<evidence type="ECO:0000256" key="5">
    <source>
        <dbReference type="ARBA" id="ARBA00022685"/>
    </source>
</evidence>
<dbReference type="GO" id="GO:0005183">
    <property type="term" value="F:gonadotropin hormone-releasing hormone activity"/>
    <property type="evidence" value="ECO:0007669"/>
    <property type="project" value="TreeGrafter"/>
</dbReference>
<evidence type="ECO:0000256" key="3">
    <source>
        <dbReference type="ARBA" id="ARBA00010968"/>
    </source>
</evidence>
<dbReference type="Proteomes" id="UP000261540">
    <property type="component" value="Unplaced"/>
</dbReference>
<evidence type="ECO:0000256" key="10">
    <source>
        <dbReference type="RuleBase" id="RU000635"/>
    </source>
</evidence>
<dbReference type="PANTHER" id="PTHR10522">
    <property type="entry name" value="GONADOLIBERIN"/>
    <property type="match status" value="1"/>
</dbReference>
<dbReference type="GO" id="GO:0005615">
    <property type="term" value="C:extracellular space"/>
    <property type="evidence" value="ECO:0007669"/>
    <property type="project" value="TreeGrafter"/>
</dbReference>
<keyword evidence="8 10" id="KW-0027">Amidation</keyword>
<evidence type="ECO:0000256" key="6">
    <source>
        <dbReference type="ARBA" id="ARBA00022702"/>
    </source>
</evidence>
<dbReference type="OrthoDB" id="8490433at2759"/>
<protein>
    <recommendedName>
        <fullName evidence="10">Progonadoliberin</fullName>
    </recommendedName>
    <component>
        <recommendedName>
            <fullName evidence="10">Gonadoliberin</fullName>
        </recommendedName>
        <alternativeName>
            <fullName evidence="10">Gonadotropin-releasing hormone</fullName>
            <shortName evidence="10">GnRH</shortName>
        </alternativeName>
        <alternativeName>
            <fullName evidence="10">Luliberin</fullName>
        </alternativeName>
        <alternativeName>
            <fullName evidence="10">Luteinizing hormone-releasing hormone</fullName>
            <shortName evidence="10">LH-RH</shortName>
        </alternativeName>
    </component>
    <component>
        <recommendedName>
            <fullName evidence="10">GnRH-associated peptide</fullName>
        </recommendedName>
        <alternativeName>
            <fullName evidence="10">GnRH-associated peptide</fullName>
        </alternativeName>
    </component>
</protein>
<dbReference type="PROSITE" id="PS00473">
    <property type="entry name" value="GNRH"/>
    <property type="match status" value="1"/>
</dbReference>